<accession>A0ABW5ZZL8</accession>
<sequence length="385" mass="42066">MKQKLRMGMVGGGPGSFIGAVHRMAANLDGEIELVCGAFSSNADKSKLTGDSLGLAPERVYGSFEEMINTEKTLPADERMQFVSIVTPNHMHYAPAALALENGFHVVMDKPLVLNMDEAKKLQLLVQDTGLLFCLTHTYTGYPMIKEARQQVLQGKLGTIRKVHVYYPQGWLSDYLEGGDNKQASWRTDPGKSGKAGAMGDIGSHAFNLAEYISGLQVTKLCADINIVVPNRQLDDDGAVLLKFNNGASGLLLATQVAAGEENNVTIQVYGDKGGLEWKQEDCNTLFLKWPDQPAQKLRTGGGYVSSFAQHNTRVPAGHPEGYLEAFANLYRNFALSLQARLAGITPQPEWLDYPGITDGIRGMQFIDTVIESGRSDIKWLPFAP</sequence>
<keyword evidence="4" id="KW-1185">Reference proteome</keyword>
<protein>
    <submittedName>
        <fullName evidence="3">Gfo/Idh/MocA family protein</fullName>
    </submittedName>
</protein>
<dbReference type="InterPro" id="IPR036291">
    <property type="entry name" value="NAD(P)-bd_dom_sf"/>
</dbReference>
<dbReference type="InterPro" id="IPR000683">
    <property type="entry name" value="Gfo/Idh/MocA-like_OxRdtase_N"/>
</dbReference>
<dbReference type="RefSeq" id="WP_386094681.1">
    <property type="nucleotide sequence ID" value="NZ_JBHUOZ010000001.1"/>
</dbReference>
<reference evidence="4" key="1">
    <citation type="journal article" date="2019" name="Int. J. Syst. Evol. Microbiol.">
        <title>The Global Catalogue of Microorganisms (GCM) 10K type strain sequencing project: providing services to taxonomists for standard genome sequencing and annotation.</title>
        <authorList>
            <consortium name="The Broad Institute Genomics Platform"/>
            <consortium name="The Broad Institute Genome Sequencing Center for Infectious Disease"/>
            <person name="Wu L."/>
            <person name="Ma J."/>
        </authorList>
    </citation>
    <scope>NUCLEOTIDE SEQUENCE [LARGE SCALE GENOMIC DNA]</scope>
    <source>
        <strain evidence="4">KCTC 23299</strain>
    </source>
</reference>
<dbReference type="InterPro" id="IPR051317">
    <property type="entry name" value="Gfo/Idh/MocA_oxidoreduct"/>
</dbReference>
<dbReference type="Gene3D" id="3.30.360.10">
    <property type="entry name" value="Dihydrodipicolinate Reductase, domain 2"/>
    <property type="match status" value="1"/>
</dbReference>
<dbReference type="SUPFAM" id="SSF55347">
    <property type="entry name" value="Glyceraldehyde-3-phosphate dehydrogenase-like, C-terminal domain"/>
    <property type="match status" value="1"/>
</dbReference>
<feature type="domain" description="GFO/IDH/MocA-like oxidoreductase" evidence="2">
    <location>
        <begin position="146"/>
        <end position="277"/>
    </location>
</feature>
<organism evidence="3 4">
    <name type="scientific">Terrimonas rubra</name>
    <dbReference type="NCBI Taxonomy" id="1035890"/>
    <lineage>
        <taxon>Bacteria</taxon>
        <taxon>Pseudomonadati</taxon>
        <taxon>Bacteroidota</taxon>
        <taxon>Chitinophagia</taxon>
        <taxon>Chitinophagales</taxon>
        <taxon>Chitinophagaceae</taxon>
        <taxon>Terrimonas</taxon>
    </lineage>
</organism>
<evidence type="ECO:0000313" key="4">
    <source>
        <dbReference type="Proteomes" id="UP001597511"/>
    </source>
</evidence>
<dbReference type="EMBL" id="JBHUOZ010000001">
    <property type="protein sequence ID" value="MFD2918479.1"/>
    <property type="molecule type" value="Genomic_DNA"/>
</dbReference>
<dbReference type="Pfam" id="PF01408">
    <property type="entry name" value="GFO_IDH_MocA"/>
    <property type="match status" value="1"/>
</dbReference>
<dbReference type="PANTHER" id="PTHR43708:SF3">
    <property type="entry name" value="OXIDOREDUCTASE"/>
    <property type="match status" value="1"/>
</dbReference>
<gene>
    <name evidence="3" type="ORF">ACFS6H_02085</name>
</gene>
<comment type="caution">
    <text evidence="3">The sequence shown here is derived from an EMBL/GenBank/DDBJ whole genome shotgun (WGS) entry which is preliminary data.</text>
</comment>
<dbReference type="PANTHER" id="PTHR43708">
    <property type="entry name" value="CONSERVED EXPRESSED OXIDOREDUCTASE (EUROFUNG)"/>
    <property type="match status" value="1"/>
</dbReference>
<dbReference type="Gene3D" id="3.40.50.720">
    <property type="entry name" value="NAD(P)-binding Rossmann-like Domain"/>
    <property type="match status" value="1"/>
</dbReference>
<evidence type="ECO:0000313" key="3">
    <source>
        <dbReference type="EMBL" id="MFD2918479.1"/>
    </source>
</evidence>
<proteinExistence type="predicted"/>
<feature type="domain" description="Gfo/Idh/MocA-like oxidoreductase N-terminal" evidence="1">
    <location>
        <begin position="6"/>
        <end position="133"/>
    </location>
</feature>
<name>A0ABW5ZZL8_9BACT</name>
<dbReference type="InterPro" id="IPR055170">
    <property type="entry name" value="GFO_IDH_MocA-like_dom"/>
</dbReference>
<dbReference type="Pfam" id="PF22725">
    <property type="entry name" value="GFO_IDH_MocA_C3"/>
    <property type="match status" value="1"/>
</dbReference>
<dbReference type="Proteomes" id="UP001597511">
    <property type="component" value="Unassembled WGS sequence"/>
</dbReference>
<evidence type="ECO:0000259" key="2">
    <source>
        <dbReference type="Pfam" id="PF22725"/>
    </source>
</evidence>
<dbReference type="SUPFAM" id="SSF51735">
    <property type="entry name" value="NAD(P)-binding Rossmann-fold domains"/>
    <property type="match status" value="1"/>
</dbReference>
<evidence type="ECO:0000259" key="1">
    <source>
        <dbReference type="Pfam" id="PF01408"/>
    </source>
</evidence>